<sequence>MRSPLTKLVFFLILFTTKLLSAQEVLEDQVYDENIRTVQLYPASSEFSAQMTTPVISLNSPVPLELHFDDIAFETDRFLAKLIHCDADWTQSGLKDPDFLTQYNEYNINSYEYGINTRIPYIHYTFQIPTVTRSGNYILKVYRGRKESDVIFTKRFMVYQNQVGIGAEIVPPSINENRRIAQQINLNIGYGNRELIDPLNNTKVVIRQNQRWDNAIYGLKFTHIREDIKQLQYQLFDGSNTFMAGNEFRFVDLRFVRTRGRNIAKVSMEEDVVFAEAAVDKDRKGLPYLEYLDLNGQFGVFNMERQNHLLESEYVLLNFNLESPELPKPPYILGALTNWGKIPEAKMVYNKKKGLYQTSLFLKQGWYDYQYGFQTADGWDIEAFEDNHFQTENEYEIFFYYRDMGSRYDELIGYTVINPNKRRF</sequence>
<organism evidence="3 4">
    <name type="scientific">Cyclobacterium amurskyense</name>
    <dbReference type="NCBI Taxonomy" id="320787"/>
    <lineage>
        <taxon>Bacteria</taxon>
        <taxon>Pseudomonadati</taxon>
        <taxon>Bacteroidota</taxon>
        <taxon>Cytophagia</taxon>
        <taxon>Cytophagales</taxon>
        <taxon>Cyclobacteriaceae</taxon>
        <taxon>Cyclobacterium</taxon>
    </lineage>
</organism>
<evidence type="ECO:0000313" key="3">
    <source>
        <dbReference type="EMBL" id="AKP49577.1"/>
    </source>
</evidence>
<accession>A0A0H4PMT9</accession>
<dbReference type="AlphaFoldDB" id="A0A0H4PMT9"/>
<reference evidence="3 4" key="1">
    <citation type="submission" date="2015-07" db="EMBL/GenBank/DDBJ databases">
        <authorList>
            <person name="Kim K.M."/>
        </authorList>
    </citation>
    <scope>NUCLEOTIDE SEQUENCE [LARGE SCALE GENOMIC DNA]</scope>
    <source>
        <strain evidence="3 4">KCTC 12363</strain>
    </source>
</reference>
<feature type="chain" id="PRO_5005208939" description="Type 9 secretion system plug protein N-terminal domain-containing protein" evidence="1">
    <location>
        <begin position="23"/>
        <end position="424"/>
    </location>
</feature>
<gene>
    <name evidence="3" type="ORF">CA2015_0093</name>
</gene>
<feature type="signal peptide" evidence="1">
    <location>
        <begin position="1"/>
        <end position="22"/>
    </location>
</feature>
<dbReference type="EMBL" id="CP012040">
    <property type="protein sequence ID" value="AKP49577.1"/>
    <property type="molecule type" value="Genomic_DNA"/>
</dbReference>
<dbReference type="STRING" id="320787.CA2015_0093"/>
<dbReference type="InterPro" id="IPR031345">
    <property type="entry name" value="T9SS_Plug_N"/>
</dbReference>
<evidence type="ECO:0000259" key="2">
    <source>
        <dbReference type="Pfam" id="PF17116"/>
    </source>
</evidence>
<dbReference type="Proteomes" id="UP000036520">
    <property type="component" value="Chromosome"/>
</dbReference>
<dbReference type="KEGG" id="camu:CA2015_0093"/>
<keyword evidence="1" id="KW-0732">Signal</keyword>
<evidence type="ECO:0000313" key="4">
    <source>
        <dbReference type="Proteomes" id="UP000036520"/>
    </source>
</evidence>
<dbReference type="PATRIC" id="fig|320787.5.peg.103"/>
<dbReference type="OrthoDB" id="1522602at2"/>
<proteinExistence type="predicted"/>
<protein>
    <recommendedName>
        <fullName evidence="2">Type 9 secretion system plug protein N-terminal domain-containing protein</fullName>
    </recommendedName>
</protein>
<keyword evidence="4" id="KW-1185">Reference proteome</keyword>
<dbReference type="Pfam" id="PF17116">
    <property type="entry name" value="T9SS_plug_1st"/>
    <property type="match status" value="1"/>
</dbReference>
<name>A0A0H4PMT9_9BACT</name>
<feature type="domain" description="Type 9 secretion system plug protein N-terminal" evidence="2">
    <location>
        <begin position="35"/>
        <end position="160"/>
    </location>
</feature>
<evidence type="ECO:0000256" key="1">
    <source>
        <dbReference type="SAM" id="SignalP"/>
    </source>
</evidence>